<evidence type="ECO:0000313" key="2">
    <source>
        <dbReference type="EMBL" id="KAH0536714.1"/>
    </source>
</evidence>
<feature type="compositionally biased region" description="Low complexity" evidence="1">
    <location>
        <begin position="691"/>
        <end position="715"/>
    </location>
</feature>
<dbReference type="EMBL" id="JAGHQL010000184">
    <property type="protein sequence ID" value="KAH0536714.1"/>
    <property type="molecule type" value="Genomic_DNA"/>
</dbReference>
<organism evidence="2 3">
    <name type="scientific">Glutinoglossum americanum</name>
    <dbReference type="NCBI Taxonomy" id="1670608"/>
    <lineage>
        <taxon>Eukaryota</taxon>
        <taxon>Fungi</taxon>
        <taxon>Dikarya</taxon>
        <taxon>Ascomycota</taxon>
        <taxon>Pezizomycotina</taxon>
        <taxon>Geoglossomycetes</taxon>
        <taxon>Geoglossales</taxon>
        <taxon>Geoglossaceae</taxon>
        <taxon>Glutinoglossum</taxon>
    </lineage>
</organism>
<evidence type="ECO:0000256" key="1">
    <source>
        <dbReference type="SAM" id="MobiDB-lite"/>
    </source>
</evidence>
<proteinExistence type="predicted"/>
<feature type="region of interest" description="Disordered" evidence="1">
    <location>
        <begin position="364"/>
        <end position="544"/>
    </location>
</feature>
<protein>
    <recommendedName>
        <fullName evidence="4">Peptidase family M20/M25/M40 protein</fullName>
    </recommendedName>
</protein>
<gene>
    <name evidence="2" type="ORF">FGG08_006422</name>
</gene>
<keyword evidence="3" id="KW-1185">Reference proteome</keyword>
<name>A0A9P8KUZ1_9PEZI</name>
<comment type="caution">
    <text evidence="2">The sequence shown here is derived from an EMBL/GenBank/DDBJ whole genome shotgun (WGS) entry which is preliminary data.</text>
</comment>
<feature type="compositionally biased region" description="Polar residues" evidence="1">
    <location>
        <begin position="742"/>
        <end position="766"/>
    </location>
</feature>
<accession>A0A9P8KUZ1</accession>
<reference evidence="2" key="1">
    <citation type="submission" date="2021-03" db="EMBL/GenBank/DDBJ databases">
        <title>Comparative genomics and phylogenomic investigation of the class Geoglossomycetes provide insights into ecological specialization and systematics.</title>
        <authorList>
            <person name="Melie T."/>
            <person name="Pirro S."/>
            <person name="Miller A.N."/>
            <person name="Quandt A."/>
        </authorList>
    </citation>
    <scope>NUCLEOTIDE SEQUENCE</scope>
    <source>
        <strain evidence="2">GBOQ0MN5Z8</strain>
    </source>
</reference>
<feature type="compositionally biased region" description="Polar residues" evidence="1">
    <location>
        <begin position="617"/>
        <end position="658"/>
    </location>
</feature>
<feature type="region of interest" description="Disordered" evidence="1">
    <location>
        <begin position="590"/>
        <end position="766"/>
    </location>
</feature>
<feature type="compositionally biased region" description="Basic and acidic residues" evidence="1">
    <location>
        <begin position="77"/>
        <end position="87"/>
    </location>
</feature>
<sequence length="855" mass="92978">MPGFDSHAGNSLGKTRPSLRAPFTSSRRSRPPDPAHIMYEYDETLGGRRPLKMTADAKQQQPKGGIMARFARSTTKKMKDASTDSKESGPLPARHHSYPVPGTPSRDSASLAARSTMTIDTSGGPVTPTISTTPLSATPTLVSKSSGMNLGAKLQKTKPKPPRHATNSDLEAPPLFQAYPQAIKHASLSASTLSPETILKRHSQSLKSGLGQDILQNMVELGSLNNKKEEKARKKHRRKGSSPMANAEWTNKVYVLLTSGCLLQYAGDGSFDRLPERVMQLGKDSVAFASDVIPGKHWVLQISQDVDREGEPPAEPPKSLFSKLSFRSSESRKPTSNFLLVLDNPEDLHSWMFAVRQEIELLGGTRHKPEAGMTGSKTSPGEHQLRERPSRRYLITRDPNQISQFRIQRDVSPGFPEEAENRRGRTGSDQTSARRRSSIRPSMEAPSVSTTAASYDQSQLDRLRESRLSYLSTGTRTLTSRDTSPDELSSKERASSAKRHSRNTHPSAINTKFSPPPTDRRRSTNTSPSVRSPSGEPNSMPKLPLWQSTYERGFKAPSPSPSTPNFSVPNYNTPIRYSLVPRVADVPPVPIAKQTEDSETLSSQPKLVKKRSSSSSMRPVSTVGSLQSATDWTSRKTPNRNTIAHSAITTREFSQSASRAPFDVQIHRQSVPGASRPSTSSDTSPDRYHSLHPLLLLGSSAPTSPVTPSPSFTNPQRPATANPKKSRRPASLQVQPHDHATYSHNIETAPSSGTSTASHENLPPRSSSRAIIHNRKSMPLLSLPPPPMPPPNCPLPAPPPLPSGESVYLNVQGVAKEGGGLVIAPGGEGGEVRKLGARHSFCAMRAGIVREGAWV</sequence>
<dbReference type="OrthoDB" id="1749473at2759"/>
<feature type="compositionally biased region" description="Polar residues" evidence="1">
    <location>
        <begin position="524"/>
        <end position="537"/>
    </location>
</feature>
<feature type="compositionally biased region" description="Polar residues" evidence="1">
    <location>
        <begin position="469"/>
        <end position="482"/>
    </location>
</feature>
<evidence type="ECO:0008006" key="4">
    <source>
        <dbReference type="Google" id="ProtNLM"/>
    </source>
</evidence>
<feature type="compositionally biased region" description="Polar residues" evidence="1">
    <location>
        <begin position="504"/>
        <end position="513"/>
    </location>
</feature>
<feature type="compositionally biased region" description="Polar residues" evidence="1">
    <location>
        <begin position="128"/>
        <end position="148"/>
    </location>
</feature>
<feature type="compositionally biased region" description="Polar residues" evidence="1">
    <location>
        <begin position="105"/>
        <end position="121"/>
    </location>
</feature>
<feature type="compositionally biased region" description="Polar residues" evidence="1">
    <location>
        <begin position="447"/>
        <end position="458"/>
    </location>
</feature>
<feature type="region of interest" description="Disordered" evidence="1">
    <location>
        <begin position="1"/>
        <end position="170"/>
    </location>
</feature>
<dbReference type="AlphaFoldDB" id="A0A9P8KUZ1"/>
<dbReference type="Proteomes" id="UP000698800">
    <property type="component" value="Unassembled WGS sequence"/>
</dbReference>
<evidence type="ECO:0000313" key="3">
    <source>
        <dbReference type="Proteomes" id="UP000698800"/>
    </source>
</evidence>